<keyword evidence="1" id="KW-1133">Transmembrane helix</keyword>
<dbReference type="GO" id="GO:0016747">
    <property type="term" value="F:acyltransferase activity, transferring groups other than amino-acyl groups"/>
    <property type="evidence" value="ECO:0007669"/>
    <property type="project" value="InterPro"/>
</dbReference>
<dbReference type="InterPro" id="IPR002656">
    <property type="entry name" value="Acyl_transf_3_dom"/>
</dbReference>
<keyword evidence="1" id="KW-0812">Transmembrane</keyword>
<dbReference type="PANTHER" id="PTHR23028:SF53">
    <property type="entry name" value="ACYL_TRANSF_3 DOMAIN-CONTAINING PROTEIN"/>
    <property type="match status" value="1"/>
</dbReference>
<dbReference type="RefSeq" id="WP_273305819.1">
    <property type="nucleotide sequence ID" value="NZ_DYUD01000015.1"/>
</dbReference>
<dbReference type="EMBL" id="DYUD01000015">
    <property type="protein sequence ID" value="HJG88782.1"/>
    <property type="molecule type" value="Genomic_DNA"/>
</dbReference>
<gene>
    <name evidence="3" type="ORF">K8U91_04800</name>
</gene>
<proteinExistence type="predicted"/>
<dbReference type="PANTHER" id="PTHR23028">
    <property type="entry name" value="ACETYLTRANSFERASE"/>
    <property type="match status" value="1"/>
</dbReference>
<keyword evidence="1" id="KW-0472">Membrane</keyword>
<evidence type="ECO:0000259" key="2">
    <source>
        <dbReference type="Pfam" id="PF01757"/>
    </source>
</evidence>
<dbReference type="Pfam" id="PF01757">
    <property type="entry name" value="Acyl_transf_3"/>
    <property type="match status" value="1"/>
</dbReference>
<dbReference type="GO" id="GO:0009103">
    <property type="term" value="P:lipopolysaccharide biosynthetic process"/>
    <property type="evidence" value="ECO:0007669"/>
    <property type="project" value="TreeGrafter"/>
</dbReference>
<feature type="transmembrane region" description="Helical" evidence="1">
    <location>
        <begin position="79"/>
        <end position="98"/>
    </location>
</feature>
<feature type="domain" description="Acyltransferase 3" evidence="2">
    <location>
        <begin position="7"/>
        <end position="329"/>
    </location>
</feature>
<feature type="transmembrane region" description="Helical" evidence="1">
    <location>
        <begin position="7"/>
        <end position="25"/>
    </location>
</feature>
<dbReference type="GO" id="GO:0016020">
    <property type="term" value="C:membrane"/>
    <property type="evidence" value="ECO:0007669"/>
    <property type="project" value="TreeGrafter"/>
</dbReference>
<feature type="transmembrane region" description="Helical" evidence="1">
    <location>
        <begin position="224"/>
        <end position="241"/>
    </location>
</feature>
<dbReference type="InterPro" id="IPR050879">
    <property type="entry name" value="Acyltransferase_3"/>
</dbReference>
<keyword evidence="3" id="KW-0012">Acyltransferase</keyword>
<reference evidence="3" key="1">
    <citation type="journal article" date="2021" name="PeerJ">
        <title>Extensive microbial diversity within the chicken gut microbiome revealed by metagenomics and culture.</title>
        <authorList>
            <person name="Gilroy R."/>
            <person name="Ravi A."/>
            <person name="Getino M."/>
            <person name="Pursley I."/>
            <person name="Horton D.L."/>
            <person name="Alikhan N.F."/>
            <person name="Baker D."/>
            <person name="Gharbi K."/>
            <person name="Hall N."/>
            <person name="Watson M."/>
            <person name="Adriaenssens E.M."/>
            <person name="Foster-Nyarko E."/>
            <person name="Jarju S."/>
            <person name="Secka A."/>
            <person name="Antonio M."/>
            <person name="Oren A."/>
            <person name="Chaudhuri R.R."/>
            <person name="La Ragione R."/>
            <person name="Hildebrand F."/>
            <person name="Pallen M.J."/>
        </authorList>
    </citation>
    <scope>NUCLEOTIDE SEQUENCE</scope>
    <source>
        <strain evidence="3">CHK121-7720</strain>
    </source>
</reference>
<evidence type="ECO:0000313" key="4">
    <source>
        <dbReference type="Proteomes" id="UP000757103"/>
    </source>
</evidence>
<feature type="transmembrane region" description="Helical" evidence="1">
    <location>
        <begin position="125"/>
        <end position="148"/>
    </location>
</feature>
<feature type="transmembrane region" description="Helical" evidence="1">
    <location>
        <begin position="192"/>
        <end position="212"/>
    </location>
</feature>
<evidence type="ECO:0000313" key="3">
    <source>
        <dbReference type="EMBL" id="HJG88782.1"/>
    </source>
</evidence>
<name>A0A921MQY9_9BACT</name>
<dbReference type="Proteomes" id="UP000757103">
    <property type="component" value="Unassembled WGS sequence"/>
</dbReference>
<keyword evidence="3" id="KW-0808">Transferase</keyword>
<comment type="caution">
    <text evidence="3">The sequence shown here is derived from an EMBL/GenBank/DDBJ whole genome shotgun (WGS) entry which is preliminary data.</text>
</comment>
<feature type="transmembrane region" description="Helical" evidence="1">
    <location>
        <begin position="307"/>
        <end position="329"/>
    </location>
</feature>
<feature type="transmembrane region" description="Helical" evidence="1">
    <location>
        <begin position="160"/>
        <end position="177"/>
    </location>
</feature>
<reference evidence="3" key="2">
    <citation type="submission" date="2021-09" db="EMBL/GenBank/DDBJ databases">
        <authorList>
            <person name="Gilroy R."/>
        </authorList>
    </citation>
    <scope>NUCLEOTIDE SEQUENCE</scope>
    <source>
        <strain evidence="3">CHK121-7720</strain>
    </source>
</reference>
<accession>A0A921MQY9</accession>
<feature type="transmembrane region" description="Helical" evidence="1">
    <location>
        <begin position="276"/>
        <end position="295"/>
    </location>
</feature>
<dbReference type="AlphaFoldDB" id="A0A921MQY9"/>
<protein>
    <submittedName>
        <fullName evidence="3">Acyltransferase</fullName>
    </submittedName>
</protein>
<evidence type="ECO:0000256" key="1">
    <source>
        <dbReference type="SAM" id="Phobius"/>
    </source>
</evidence>
<feature type="transmembrane region" description="Helical" evidence="1">
    <location>
        <begin position="37"/>
        <end position="58"/>
    </location>
</feature>
<feature type="transmembrane region" description="Helical" evidence="1">
    <location>
        <begin position="247"/>
        <end position="264"/>
    </location>
</feature>
<organism evidence="3 4">
    <name type="scientific">Barnesiella viscericola</name>
    <dbReference type="NCBI Taxonomy" id="397865"/>
    <lineage>
        <taxon>Bacteria</taxon>
        <taxon>Pseudomonadati</taxon>
        <taxon>Bacteroidota</taxon>
        <taxon>Bacteroidia</taxon>
        <taxon>Bacteroidales</taxon>
        <taxon>Barnesiellaceae</taxon>
        <taxon>Barnesiella</taxon>
    </lineage>
</organism>
<sequence>MIKPLTSLRFVFAFLVFMSHMNLFPHEEPGFLWHLFYEGYAGVSFFFMLSGFILAYTYQQRLIDGTATVRSFYVARIARIYPLHLLALFVALFFLQFFKHPSPADFFDLGINTFLLQSFIPGQEFLFNSVSWSLSDEAFFYALFPLIVFSTFRDRRRGTILFWSVLGCVIVVSAYLLRNHPWANWVLYINPLFRIFDFLLGIALYNLCLRWTPRPHISYTKLEWLALLLLLAAYGLAFFIPESFRQSVWYWIPMGLLIATFYFHRGAISRFLSHRLFVKLGDISFAFYLFHFQTIQGVRIVLDHLHLPVSLSGEFCLAFMATLVIAYIAHQYIEQPLNRLIRKRFSS</sequence>